<dbReference type="EMBL" id="CAVMJV010000028">
    <property type="protein sequence ID" value="CAK5075765.1"/>
    <property type="molecule type" value="Genomic_DNA"/>
</dbReference>
<reference evidence="1" key="1">
    <citation type="submission" date="2023-11" db="EMBL/GenBank/DDBJ databases">
        <authorList>
            <person name="Poullet M."/>
        </authorList>
    </citation>
    <scope>NUCLEOTIDE SEQUENCE</scope>
    <source>
        <strain evidence="1">E1834</strain>
    </source>
</reference>
<sequence>MDIRLKLAELQKSRKQRFPIDESSEFNQEQQQSEPYRYVRRGFGLVVNSSPGILSTSLAYFASTHVVITQIELQLGSEAFQRGVHVHEIQEVNENSYNFSGFLFCF</sequence>
<protein>
    <submittedName>
        <fullName evidence="1">Uncharacterized protein</fullName>
    </submittedName>
</protein>
<evidence type="ECO:0000313" key="2">
    <source>
        <dbReference type="Proteomes" id="UP001497535"/>
    </source>
</evidence>
<comment type="caution">
    <text evidence="1">The sequence shown here is derived from an EMBL/GenBank/DDBJ whole genome shotgun (WGS) entry which is preliminary data.</text>
</comment>
<evidence type="ECO:0000313" key="1">
    <source>
        <dbReference type="EMBL" id="CAK5075765.1"/>
    </source>
</evidence>
<accession>A0ACB0Z9Y3</accession>
<proteinExistence type="predicted"/>
<name>A0ACB0Z9Y3_MELEN</name>
<keyword evidence="2" id="KW-1185">Reference proteome</keyword>
<dbReference type="Proteomes" id="UP001497535">
    <property type="component" value="Unassembled WGS sequence"/>
</dbReference>
<organism evidence="1 2">
    <name type="scientific">Meloidogyne enterolobii</name>
    <name type="common">Root-knot nematode worm</name>
    <name type="synonym">Meloidogyne mayaguensis</name>
    <dbReference type="NCBI Taxonomy" id="390850"/>
    <lineage>
        <taxon>Eukaryota</taxon>
        <taxon>Metazoa</taxon>
        <taxon>Ecdysozoa</taxon>
        <taxon>Nematoda</taxon>
        <taxon>Chromadorea</taxon>
        <taxon>Rhabditida</taxon>
        <taxon>Tylenchina</taxon>
        <taxon>Tylenchomorpha</taxon>
        <taxon>Tylenchoidea</taxon>
        <taxon>Meloidogynidae</taxon>
        <taxon>Meloidogyninae</taxon>
        <taxon>Meloidogyne</taxon>
    </lineage>
</organism>
<gene>
    <name evidence="1" type="ORF">MENTE1834_LOCUS22590</name>
</gene>